<dbReference type="Gene3D" id="3.40.50.300">
    <property type="entry name" value="P-loop containing nucleotide triphosphate hydrolases"/>
    <property type="match status" value="1"/>
</dbReference>
<dbReference type="CDD" id="cd06727">
    <property type="entry name" value="PDZ1_ZO1-like"/>
    <property type="match status" value="1"/>
</dbReference>
<dbReference type="FunFam" id="2.30.42.10:FF:000009">
    <property type="entry name" value="Putative tight junction protein ZO-1"/>
    <property type="match status" value="1"/>
</dbReference>
<evidence type="ECO:0000256" key="2">
    <source>
        <dbReference type="SAM" id="MobiDB-lite"/>
    </source>
</evidence>
<dbReference type="GO" id="GO:0090557">
    <property type="term" value="P:establishment of endothelial intestinal barrier"/>
    <property type="evidence" value="ECO:0007669"/>
    <property type="project" value="TreeGrafter"/>
</dbReference>
<reference evidence="5 6" key="1">
    <citation type="journal article" date="2019" name="Sci. Data">
        <title>Hybrid genome assembly and annotation of Danionella translucida.</title>
        <authorList>
            <person name="Kadobianskyi M."/>
            <person name="Schulze L."/>
            <person name="Schuelke M."/>
            <person name="Judkewitz B."/>
        </authorList>
    </citation>
    <scope>NUCLEOTIDE SEQUENCE [LARGE SCALE GENOMIC DNA]</scope>
    <source>
        <strain evidence="5 6">Bolton</strain>
    </source>
</reference>
<evidence type="ECO:0000256" key="1">
    <source>
        <dbReference type="ARBA" id="ARBA00022443"/>
    </source>
</evidence>
<dbReference type="InterPro" id="IPR001478">
    <property type="entry name" value="PDZ"/>
</dbReference>
<dbReference type="GO" id="GO:0050839">
    <property type="term" value="F:cell adhesion molecule binding"/>
    <property type="evidence" value="ECO:0007669"/>
    <property type="project" value="TreeGrafter"/>
</dbReference>
<feature type="compositionally biased region" description="Acidic residues" evidence="2">
    <location>
        <begin position="1043"/>
        <end position="1068"/>
    </location>
</feature>
<accession>A0A553RKV8</accession>
<feature type="compositionally biased region" description="Acidic residues" evidence="2">
    <location>
        <begin position="323"/>
        <end position="334"/>
    </location>
</feature>
<dbReference type="Pfam" id="PF00595">
    <property type="entry name" value="PDZ"/>
    <property type="match status" value="2"/>
</dbReference>
<dbReference type="GO" id="GO:0005923">
    <property type="term" value="C:bicellular tight junction"/>
    <property type="evidence" value="ECO:0007669"/>
    <property type="project" value="TreeGrafter"/>
</dbReference>
<dbReference type="GO" id="GO:1905605">
    <property type="term" value="P:positive regulation of blood-brain barrier permeability"/>
    <property type="evidence" value="ECO:0007669"/>
    <property type="project" value="TreeGrafter"/>
</dbReference>
<feature type="region of interest" description="Disordered" evidence="2">
    <location>
        <begin position="305"/>
        <end position="626"/>
    </location>
</feature>
<dbReference type="Pfam" id="PF07653">
    <property type="entry name" value="SH3_2"/>
    <property type="match status" value="1"/>
</dbReference>
<feature type="region of interest" description="Disordered" evidence="2">
    <location>
        <begin position="145"/>
        <end position="211"/>
    </location>
</feature>
<dbReference type="PANTHER" id="PTHR13865">
    <property type="entry name" value="TIGHT JUNCTION PROTEIN"/>
    <property type="match status" value="1"/>
</dbReference>
<dbReference type="Gene3D" id="2.30.42.10">
    <property type="match status" value="2"/>
</dbReference>
<feature type="domain" description="PDZ" evidence="4">
    <location>
        <begin position="59"/>
        <end position="146"/>
    </location>
</feature>
<feature type="region of interest" description="Disordered" evidence="2">
    <location>
        <begin position="17"/>
        <end position="46"/>
    </location>
</feature>
<evidence type="ECO:0000313" key="6">
    <source>
        <dbReference type="Proteomes" id="UP000316079"/>
    </source>
</evidence>
<sequence>SGVSDVTRRLRPLYLYSRNSAGGSTSSQTHSFSDKHQPNSGHVKQKANMEEMTIWEQHTVTLSKDPKFGFGFAVSGGLDKPNPLNGDAAVVVSDVIPSGPAMGRLQTRDQIVMVNGVSMENVTSLYTIQNLRSCGKTANITVKRPRTIQLPASNKPTRSASQSNILDDSGPQYRSPRGNDSNRNRRARSVTPDRNGHDLPITSGYKRLPNQDVQNKPIRTTLIKKKPNDEYGMKLGSQIFIKHMTPTGLAAKEGSLQEGDLVLKINGMTTENLSLLETKHLVEKSRGNLTMLVLRDDRKFLVSIPEVEDSPQNSADERREDSSSDLEEISDLDSDSPAANRTSRPKDRKTRRNRAEPVSKALESPPLRSTLTRPPAQSLPRRVPSESESDRSNSPPPSRHDTLDNRDRYKVLPGLSTLPNPRASPVTQNWASSTASRPRRESDSDRSASPAPKRESAKPDNHSRYKVLPDLPPPGLKSSSVMSQDFPRRKASPYRAPPRDVSESESDDNTGPPQRQVTPASNRYRVIPEVTKTPVMETPKWAKPTTPVQRAPSESDSDADYRPPTQDHKSLAVSKVPELQMPIPVSRQGPVLKSASANPPPEDSSESDRDHYPQANGTLRSNFSIPTEPTLSAKAIDEPLYSLPPDAVPTPNPGYSSDQNHVTFLKEGSVGLRLVGGNDVNGVDFNHFTREEAAMYLMNIRAGERINMRTQNKMDIYKKILKSSLGDSFYIRTHFDHIADSSLGLSFTRGEVFRVLDTMHRGKLGTWLAMRMGNDLHELDKGTIPNQTRAETLANLEQAQRINAAERQTSAPRAEFWKLRGLRGAKKNNRRTRDDLLQLTIQGKFPAYEKVLLREANFKRPIVILGPLNDIANEKLTRELPDEFEIAEMVPRSGDESSSSVIKLDTVRRIAEQDKHPLLDITPTAIERLNYIQYHPMVLFLDPHNRKDVKSMRQKYMPGSNKSSRRLYSQALKLRKHYSHLFSARIDLQPTTNMWYDVLKDKIRQQQSKPVWVSEVAVEAGGEGDLDAFSHANNSDYLSGASDYEDTDGEPFTDGEAYTDNEDLEEPSESIRRNRSSALARSSEPAMGSSHSPLPSFHPEPYVEEEPEYTLPPSEVPPILHVPEPLSPRLGIGSPQQEDKDDLSSQRSFNDSDFSYGDSVALPTPSDVPPNFRAPDPIQMQPEIPPLSAIESKLQQARLAEEPERKPSPSFIVLAHHEAMQMRRTQIRGSDSDTDENRDNGDDEDFGVEEEWGPATEL</sequence>
<dbReference type="GO" id="GO:0005886">
    <property type="term" value="C:plasma membrane"/>
    <property type="evidence" value="ECO:0007669"/>
    <property type="project" value="TreeGrafter"/>
</dbReference>
<dbReference type="PANTHER" id="PTHR13865:SF11">
    <property type="entry name" value="TIGHT JUNCTION PROTEIN ZO-3"/>
    <property type="match status" value="1"/>
</dbReference>
<dbReference type="InterPro" id="IPR001452">
    <property type="entry name" value="SH3_domain"/>
</dbReference>
<dbReference type="InterPro" id="IPR027417">
    <property type="entry name" value="P-loop_NTPase"/>
</dbReference>
<feature type="domain" description="PDZ" evidence="4">
    <location>
        <begin position="220"/>
        <end position="297"/>
    </location>
</feature>
<dbReference type="PROSITE" id="PS50106">
    <property type="entry name" value="PDZ"/>
    <property type="match status" value="2"/>
</dbReference>
<feature type="compositionally biased region" description="Basic and acidic residues" evidence="2">
    <location>
        <begin position="559"/>
        <end position="570"/>
    </location>
</feature>
<dbReference type="GO" id="GO:0150105">
    <property type="term" value="P:protein localization to cell-cell junction"/>
    <property type="evidence" value="ECO:0007669"/>
    <property type="project" value="TreeGrafter"/>
</dbReference>
<gene>
    <name evidence="5" type="ORF">DNTS_026427</name>
</gene>
<comment type="caution">
    <text evidence="5">The sequence shown here is derived from an EMBL/GenBank/DDBJ whole genome shotgun (WGS) entry which is preliminary data.</text>
</comment>
<dbReference type="PROSITE" id="PS50052">
    <property type="entry name" value="GUANYLATE_KINASE_2"/>
    <property type="match status" value="1"/>
</dbReference>
<organism evidence="5 6">
    <name type="scientific">Danionella cerebrum</name>
    <dbReference type="NCBI Taxonomy" id="2873325"/>
    <lineage>
        <taxon>Eukaryota</taxon>
        <taxon>Metazoa</taxon>
        <taxon>Chordata</taxon>
        <taxon>Craniata</taxon>
        <taxon>Vertebrata</taxon>
        <taxon>Euteleostomi</taxon>
        <taxon>Actinopterygii</taxon>
        <taxon>Neopterygii</taxon>
        <taxon>Teleostei</taxon>
        <taxon>Ostariophysi</taxon>
        <taxon>Cypriniformes</taxon>
        <taxon>Danionidae</taxon>
        <taxon>Danioninae</taxon>
        <taxon>Danionella</taxon>
    </lineage>
</organism>
<keyword evidence="6" id="KW-1185">Reference proteome</keyword>
<dbReference type="Gene3D" id="2.30.30.40">
    <property type="entry name" value="SH3 Domains"/>
    <property type="match status" value="1"/>
</dbReference>
<dbReference type="FunFam" id="3.40.50.300:FF:000110">
    <property type="entry name" value="tight junction protein ZO-1 isoform X1"/>
    <property type="match status" value="1"/>
</dbReference>
<evidence type="ECO:0008006" key="7">
    <source>
        <dbReference type="Google" id="ProtNLM"/>
    </source>
</evidence>
<feature type="compositionally biased region" description="Polar residues" evidence="2">
    <location>
        <begin position="17"/>
        <end position="31"/>
    </location>
</feature>
<dbReference type="GO" id="GO:0045216">
    <property type="term" value="P:cell-cell junction organization"/>
    <property type="evidence" value="ECO:0007669"/>
    <property type="project" value="TreeGrafter"/>
</dbReference>
<dbReference type="InterPro" id="IPR036028">
    <property type="entry name" value="SH3-like_dom_sf"/>
</dbReference>
<feature type="region of interest" description="Disordered" evidence="2">
    <location>
        <begin position="1222"/>
        <end position="1258"/>
    </location>
</feature>
<proteinExistence type="predicted"/>
<dbReference type="AlphaFoldDB" id="A0A553RKV8"/>
<feature type="compositionally biased region" description="Polar residues" evidence="2">
    <location>
        <begin position="425"/>
        <end position="434"/>
    </location>
</feature>
<dbReference type="SUPFAM" id="SSF50156">
    <property type="entry name" value="PDZ domain-like"/>
    <property type="match status" value="3"/>
</dbReference>
<dbReference type="InterPro" id="IPR036034">
    <property type="entry name" value="PDZ_sf"/>
</dbReference>
<dbReference type="SUPFAM" id="SSF52540">
    <property type="entry name" value="P-loop containing nucleoside triphosphate hydrolases"/>
    <property type="match status" value="1"/>
</dbReference>
<dbReference type="OrthoDB" id="418634at2759"/>
<protein>
    <recommendedName>
        <fullName evidence="7">Tight junction protein ZO-3</fullName>
    </recommendedName>
</protein>
<dbReference type="SMART" id="SM00228">
    <property type="entry name" value="PDZ"/>
    <property type="match status" value="2"/>
</dbReference>
<evidence type="ECO:0000313" key="5">
    <source>
        <dbReference type="EMBL" id="TRZ02818.1"/>
    </source>
</evidence>
<feature type="compositionally biased region" description="Basic and acidic residues" evidence="2">
    <location>
        <begin position="398"/>
        <end position="410"/>
    </location>
</feature>
<keyword evidence="1" id="KW-0728">SH3 domain</keyword>
<dbReference type="Proteomes" id="UP000316079">
    <property type="component" value="Unassembled WGS sequence"/>
</dbReference>
<feature type="compositionally biased region" description="Polar residues" evidence="2">
    <location>
        <begin position="150"/>
        <end position="166"/>
    </location>
</feature>
<dbReference type="GO" id="GO:0098609">
    <property type="term" value="P:cell-cell adhesion"/>
    <property type="evidence" value="ECO:0007669"/>
    <property type="project" value="TreeGrafter"/>
</dbReference>
<dbReference type="CDD" id="cd06728">
    <property type="entry name" value="PDZ2_ZO1-like_ds"/>
    <property type="match status" value="1"/>
</dbReference>
<feature type="compositionally biased region" description="Polar residues" evidence="2">
    <location>
        <begin position="509"/>
        <end position="521"/>
    </location>
</feature>
<dbReference type="SMART" id="SM00072">
    <property type="entry name" value="GuKc"/>
    <property type="match status" value="1"/>
</dbReference>
<feature type="compositionally biased region" description="Acidic residues" evidence="2">
    <location>
        <begin position="1241"/>
        <end position="1252"/>
    </location>
</feature>
<feature type="compositionally biased region" description="Basic and acidic residues" evidence="2">
    <location>
        <begin position="438"/>
        <end position="463"/>
    </location>
</feature>
<dbReference type="InterPro" id="IPR008144">
    <property type="entry name" value="Guanylate_kin-like_dom"/>
</dbReference>
<dbReference type="InterPro" id="IPR008145">
    <property type="entry name" value="GK/Ca_channel_bsu"/>
</dbReference>
<feature type="compositionally biased region" description="Polar residues" evidence="2">
    <location>
        <begin position="615"/>
        <end position="626"/>
    </location>
</feature>
<feature type="region of interest" description="Disordered" evidence="2">
    <location>
        <begin position="1037"/>
        <end position="1183"/>
    </location>
</feature>
<feature type="domain" description="Guanylate kinase-like" evidence="3">
    <location>
        <begin position="884"/>
        <end position="1004"/>
    </location>
</feature>
<dbReference type="SUPFAM" id="SSF50044">
    <property type="entry name" value="SH3-domain"/>
    <property type="match status" value="1"/>
</dbReference>
<dbReference type="Pfam" id="PF00625">
    <property type="entry name" value="Guanylate_kin"/>
    <property type="match status" value="1"/>
</dbReference>
<name>A0A553RKV8_9TELE</name>
<feature type="non-terminal residue" evidence="5">
    <location>
        <position position="1"/>
    </location>
</feature>
<dbReference type="EMBL" id="SRMA01023881">
    <property type="protein sequence ID" value="TRZ02818.1"/>
    <property type="molecule type" value="Genomic_DNA"/>
</dbReference>
<evidence type="ECO:0000259" key="3">
    <source>
        <dbReference type="PROSITE" id="PS50052"/>
    </source>
</evidence>
<evidence type="ECO:0000259" key="4">
    <source>
        <dbReference type="PROSITE" id="PS50106"/>
    </source>
</evidence>